<dbReference type="EMBL" id="JAAARO010000012">
    <property type="protein sequence ID" value="KAF5739147.1"/>
    <property type="molecule type" value="Genomic_DNA"/>
</dbReference>
<evidence type="ECO:0000313" key="3">
    <source>
        <dbReference type="Proteomes" id="UP000593562"/>
    </source>
</evidence>
<organism evidence="2 3">
    <name type="scientific">Tripterygium wilfordii</name>
    <name type="common">Thunder God vine</name>
    <dbReference type="NCBI Taxonomy" id="458696"/>
    <lineage>
        <taxon>Eukaryota</taxon>
        <taxon>Viridiplantae</taxon>
        <taxon>Streptophyta</taxon>
        <taxon>Embryophyta</taxon>
        <taxon>Tracheophyta</taxon>
        <taxon>Spermatophyta</taxon>
        <taxon>Magnoliopsida</taxon>
        <taxon>eudicotyledons</taxon>
        <taxon>Gunneridae</taxon>
        <taxon>Pentapetalae</taxon>
        <taxon>rosids</taxon>
        <taxon>fabids</taxon>
        <taxon>Celastrales</taxon>
        <taxon>Celastraceae</taxon>
        <taxon>Tripterygium</taxon>
    </lineage>
</organism>
<accession>A0A7J7CYG6</accession>
<sequence length="67" mass="7756">MGGDPYVGRHWQHNVPHPTENKPMPTPLGFPFIPQKSQSMDVQNTIRTGLRFLEFPVLALYFKTYII</sequence>
<comment type="caution">
    <text evidence="2">The sequence shown here is derived from an EMBL/GenBank/DDBJ whole genome shotgun (WGS) entry which is preliminary data.</text>
</comment>
<evidence type="ECO:0000313" key="2">
    <source>
        <dbReference type="EMBL" id="KAF5739147.1"/>
    </source>
</evidence>
<dbReference type="Proteomes" id="UP000593562">
    <property type="component" value="Unassembled WGS sequence"/>
</dbReference>
<gene>
    <name evidence="2" type="ORF">HS088_TW12G00347</name>
</gene>
<keyword evidence="3" id="KW-1185">Reference proteome</keyword>
<feature type="region of interest" description="Disordered" evidence="1">
    <location>
        <begin position="1"/>
        <end position="30"/>
    </location>
</feature>
<name>A0A7J7CYG6_TRIWF</name>
<evidence type="ECO:0000256" key="1">
    <source>
        <dbReference type="SAM" id="MobiDB-lite"/>
    </source>
</evidence>
<dbReference type="InParanoid" id="A0A7J7CYG6"/>
<protein>
    <submittedName>
        <fullName evidence="2">Uncharacterized protein</fullName>
    </submittedName>
</protein>
<reference evidence="2 3" key="1">
    <citation type="journal article" date="2020" name="Nat. Commun.">
        <title>Genome of Tripterygium wilfordii and identification of cytochrome P450 involved in triptolide biosynthesis.</title>
        <authorList>
            <person name="Tu L."/>
            <person name="Su P."/>
            <person name="Zhang Z."/>
            <person name="Gao L."/>
            <person name="Wang J."/>
            <person name="Hu T."/>
            <person name="Zhou J."/>
            <person name="Zhang Y."/>
            <person name="Zhao Y."/>
            <person name="Liu Y."/>
            <person name="Song Y."/>
            <person name="Tong Y."/>
            <person name="Lu Y."/>
            <person name="Yang J."/>
            <person name="Xu C."/>
            <person name="Jia M."/>
            <person name="Peters R.J."/>
            <person name="Huang L."/>
            <person name="Gao W."/>
        </authorList>
    </citation>
    <scope>NUCLEOTIDE SEQUENCE [LARGE SCALE GENOMIC DNA]</scope>
    <source>
        <strain evidence="3">cv. XIE 37</strain>
        <tissue evidence="2">Leaf</tissue>
    </source>
</reference>
<dbReference type="AlphaFoldDB" id="A0A7J7CYG6"/>
<proteinExistence type="predicted"/>